<dbReference type="PANTHER" id="PTHR43642">
    <property type="entry name" value="HYBRID SIGNAL TRANSDUCTION HISTIDINE KINASE G"/>
    <property type="match status" value="1"/>
</dbReference>
<dbReference type="Gene3D" id="1.10.510.10">
    <property type="entry name" value="Transferase(Phosphotransferase) domain 1"/>
    <property type="match status" value="1"/>
</dbReference>
<reference evidence="2" key="1">
    <citation type="submission" date="2018-01" db="EMBL/GenBank/DDBJ databases">
        <title>Genomic characterization of Leptospira inadai serogroup Lyme isolated from captured rat in Brazil and comparative analysis with human reference strain.</title>
        <authorList>
            <person name="Moreno L.Z."/>
            <person name="Loureiro A.P."/>
            <person name="Miraglia F."/>
            <person name="Kremer F.S."/>
            <person name="Eslabao M.R."/>
            <person name="Dellagostin O.A."/>
            <person name="Lilenbaum W."/>
            <person name="Moreno A.M."/>
        </authorList>
    </citation>
    <scope>NUCLEOTIDE SEQUENCE [LARGE SCALE GENOMIC DNA]</scope>
    <source>
        <strain evidence="2">M34/99</strain>
    </source>
</reference>
<dbReference type="SUPFAM" id="SSF56112">
    <property type="entry name" value="Protein kinase-like (PK-like)"/>
    <property type="match status" value="1"/>
</dbReference>
<evidence type="ECO:0000259" key="1">
    <source>
        <dbReference type="PROSITE" id="PS50011"/>
    </source>
</evidence>
<dbReference type="PROSITE" id="PS50011">
    <property type="entry name" value="PROTEIN_KINASE_DOM"/>
    <property type="match status" value="1"/>
</dbReference>
<dbReference type="Gene3D" id="3.60.40.10">
    <property type="entry name" value="PPM-type phosphatase domain"/>
    <property type="match status" value="1"/>
</dbReference>
<proteinExistence type="predicted"/>
<dbReference type="InterPro" id="IPR036457">
    <property type="entry name" value="PPM-type-like_dom_sf"/>
</dbReference>
<dbReference type="InterPro" id="IPR041664">
    <property type="entry name" value="AAA_16"/>
</dbReference>
<dbReference type="SMART" id="SM00220">
    <property type="entry name" value="S_TKc"/>
    <property type="match status" value="1"/>
</dbReference>
<organism evidence="2 3">
    <name type="scientific">Leptospira inadai serovar Lyme</name>
    <dbReference type="NCBI Taxonomy" id="293084"/>
    <lineage>
        <taxon>Bacteria</taxon>
        <taxon>Pseudomonadati</taxon>
        <taxon>Spirochaetota</taxon>
        <taxon>Spirochaetia</taxon>
        <taxon>Leptospirales</taxon>
        <taxon>Leptospiraceae</taxon>
        <taxon>Leptospira</taxon>
    </lineage>
</organism>
<feature type="domain" description="Protein kinase" evidence="1">
    <location>
        <begin position="11"/>
        <end position="271"/>
    </location>
</feature>
<dbReference type="RefSeq" id="WP_010409895.1">
    <property type="nucleotide sequence ID" value="NZ_MCRM02000001.1"/>
</dbReference>
<dbReference type="Gene3D" id="3.30.450.40">
    <property type="match status" value="1"/>
</dbReference>
<protein>
    <submittedName>
        <fullName evidence="2">ATPase</fullName>
    </submittedName>
</protein>
<comment type="caution">
    <text evidence="2">The sequence shown here is derived from an EMBL/GenBank/DDBJ whole genome shotgun (WGS) entry which is preliminary data.</text>
</comment>
<dbReference type="Proteomes" id="UP000094669">
    <property type="component" value="Unassembled WGS sequence"/>
</dbReference>
<dbReference type="SMART" id="SM00065">
    <property type="entry name" value="GAF"/>
    <property type="match status" value="1"/>
</dbReference>
<name>A0ABX4YP32_9LEPT</name>
<sequence>MAKAKTEKIPYELGEQIHEDSFSITYRGFFGPVRDAKIIRVQKTDAKEASSFYFVNEFELGKLVSDSGILRPEMMVDVSERICLVYENVSFGLLEKRLSGSPNIEIEEFLEMALSLSENLLKLHSVGIVHNQISPKAFFYDPTSRVSKLAWLGGASLLLSDKGGYVPQRYTFDLLAYCSPENTGRLNRAVDSRSDAYSLGALFYQILVGVPPFNSDDPLELIHYHIARSPVSLAKLRDDVPRAVSDVVDKLLSKMPEERYRSLESLTHDLKNIKESLRSKRKLSEFLPGVYEQRTGFRDSDRVYDREKERKTIESAVVGVTSGKRGVVVVRGKSGTGKTTLVEDAISYLDIYSVQLIRGKFEEDKRGIPYFAFRQMMGDLLRTILERKEEEIVRLRNYIKETLGENFEILAHFLPDLVNLLGVSDKAKDRKKARDEKTLFAVALRFLCLCFDKKNPAVVLLDDVQWADPASVSLIEYILHSEEWEGLLFVLASRIEEGEFSTLKGKSLAPGLEVREITLGPLSRESVRKYVSDSLYIDAGDADKLVEILISKTDGNPLFLHQFLKSLFQDSCLTFNPTTSRYVPEWDRILQRGVTENVLDLVFERIARLPEETALVLRVGACIGAKFDLRILYDFFKDKPDLLARGIRESVKEGILFYHESGTMLFPALQYISQGKIEESGLLSSLSEVQFRFSHDRMSQGISDATEPIERGIIHKRIARILIEREKENGNGALVLEIASHLVRSQELREDEEGSEDFFHYTVLAGNAAKASAAYESAYSIFGLLSSLLRKNHRRSDRRTSFNIMKSLAESAYYLSKREEAEEIVAELLAKAESPIEKVDVYLMQLEVMNVFNDLESAYKIGVDALECLGIRFRGKPGIAGLLFEFLKMIVYGRGRSPEKLINAKENKDPHKVEAVNIIVNLLNYGKHMDATVMAYLYLKLINLTLKEGNSPSSFFGYAGFGSVILAGTGNFELSLRYWRLAEGILERFDADHLYGRYIFGRTILLDYFKHPFRAIADFAEESYHKCLQHGDYLWAGYALFSQNMYQLYSAENSYSYREKIRENIERGSKLNYDILNIFLYTSESYLDRIEGKTTESIRFKESVLSHKNFEDSVLFPAGNGTANSWYATLIGTSAYLSRNYNEAERILDKYKEDVEKSRILFLYSEYRFYKSMLLLKFSDSGRKLRFSERLFIRNSRSLFSRWQKIYPTSFSAYAFVLKAEIAEFQGKEDAASVYYENAIKEAEYESSDLRKAVVFEHAARWNIRRDRLSYGKFLLQNSLRLYGYWGAKSLVESLKEEFEEVLRASSTGKHSLERVLSDSILATSYNLDLRTVLKASQSISGVIELGELLRQLVRTIMESAAATRGFLVLPDGRELYLRAGSDIEEPGFLPKPMTLDDAAHLLPTEVVYYCFRSGQRILLADASKDPLYSVNPYVRRSKPKSLLCMPITKQGRILCVLYLENRLTSGIFDQHRLEILEILSAQAAISLENAKLYEDITSMNSELEQKVAERTDELARSLEIIRKDMLYSKRIQRSILPEHFTIPGLRYSVSYLPMDEVGGDFYDLSVVKDGKYRFFLADATGHGVQAALITMAIKGEYENLKFKFDDPGELLSELNNAILTKYKTLYFTATLTDLDLNEMKLKYASAGHLSQYLLRDGETRDLPKTGAILGFVKDYPYKNSEFGIQSGDRLYLFSDGIFEQFDSDKIEYGEDRFRNSVLSTRQFDPDRQAEKIIACVYEFLRGTPVQDDITLIILNIE</sequence>
<dbReference type="SUPFAM" id="SSF81606">
    <property type="entry name" value="PP2C-like"/>
    <property type="match status" value="1"/>
</dbReference>
<dbReference type="Gene3D" id="3.40.50.300">
    <property type="entry name" value="P-loop containing nucleotide triphosphate hydrolases"/>
    <property type="match status" value="1"/>
</dbReference>
<dbReference type="Pfam" id="PF00069">
    <property type="entry name" value="Pkinase"/>
    <property type="match status" value="1"/>
</dbReference>
<dbReference type="InterPro" id="IPR053159">
    <property type="entry name" value="Hybrid_Histidine_Kinase"/>
</dbReference>
<dbReference type="InterPro" id="IPR011009">
    <property type="entry name" value="Kinase-like_dom_sf"/>
</dbReference>
<dbReference type="Pfam" id="PF07228">
    <property type="entry name" value="SpoIIE"/>
    <property type="match status" value="1"/>
</dbReference>
<dbReference type="Pfam" id="PF13191">
    <property type="entry name" value="AAA_16"/>
    <property type="match status" value="1"/>
</dbReference>
<dbReference type="PANTHER" id="PTHR43642:SF1">
    <property type="entry name" value="HYBRID SIGNAL TRANSDUCTION HISTIDINE KINASE G"/>
    <property type="match status" value="1"/>
</dbReference>
<evidence type="ECO:0000313" key="2">
    <source>
        <dbReference type="EMBL" id="PNV76964.1"/>
    </source>
</evidence>
<evidence type="ECO:0000313" key="3">
    <source>
        <dbReference type="Proteomes" id="UP000094669"/>
    </source>
</evidence>
<dbReference type="InterPro" id="IPR027417">
    <property type="entry name" value="P-loop_NTPase"/>
</dbReference>
<keyword evidence="3" id="KW-1185">Reference proteome</keyword>
<gene>
    <name evidence="2" type="ORF">BES34_001440</name>
</gene>
<dbReference type="InterPro" id="IPR001932">
    <property type="entry name" value="PPM-type_phosphatase-like_dom"/>
</dbReference>
<dbReference type="InterPro" id="IPR029016">
    <property type="entry name" value="GAF-like_dom_sf"/>
</dbReference>
<dbReference type="InterPro" id="IPR000719">
    <property type="entry name" value="Prot_kinase_dom"/>
</dbReference>
<dbReference type="SMART" id="SM00331">
    <property type="entry name" value="PP2C_SIG"/>
    <property type="match status" value="1"/>
</dbReference>
<dbReference type="InterPro" id="IPR003018">
    <property type="entry name" value="GAF"/>
</dbReference>
<dbReference type="EMBL" id="MCRM02000001">
    <property type="protein sequence ID" value="PNV76964.1"/>
    <property type="molecule type" value="Genomic_DNA"/>
</dbReference>
<dbReference type="SUPFAM" id="SSF52540">
    <property type="entry name" value="P-loop containing nucleoside triphosphate hydrolases"/>
    <property type="match status" value="1"/>
</dbReference>
<accession>A0ABX4YP32</accession>
<dbReference type="SUPFAM" id="SSF55781">
    <property type="entry name" value="GAF domain-like"/>
    <property type="match status" value="1"/>
</dbReference>
<dbReference type="Pfam" id="PF01590">
    <property type="entry name" value="GAF"/>
    <property type="match status" value="1"/>
</dbReference>